<dbReference type="InterPro" id="IPR011993">
    <property type="entry name" value="PH-like_dom_sf"/>
</dbReference>
<evidence type="ECO:0000313" key="3">
    <source>
        <dbReference type="EMBL" id="CAH1103144.1"/>
    </source>
</evidence>
<feature type="region of interest" description="Disordered" evidence="1">
    <location>
        <begin position="379"/>
        <end position="401"/>
    </location>
</feature>
<evidence type="ECO:0000259" key="2">
    <source>
        <dbReference type="PROSITE" id="PS50003"/>
    </source>
</evidence>
<keyword evidence="4" id="KW-1185">Reference proteome</keyword>
<reference evidence="3" key="1">
    <citation type="submission" date="2022-01" db="EMBL/GenBank/DDBJ databases">
        <authorList>
            <person name="King R."/>
        </authorList>
    </citation>
    <scope>NUCLEOTIDE SEQUENCE</scope>
</reference>
<name>A0A9P0G5S9_9CUCU</name>
<protein>
    <recommendedName>
        <fullName evidence="2">PH domain-containing protein</fullName>
    </recommendedName>
</protein>
<dbReference type="PROSITE" id="PS50003">
    <property type="entry name" value="PH_DOMAIN"/>
    <property type="match status" value="1"/>
</dbReference>
<evidence type="ECO:0000256" key="1">
    <source>
        <dbReference type="SAM" id="MobiDB-lite"/>
    </source>
</evidence>
<dbReference type="OrthoDB" id="243840at2759"/>
<dbReference type="Proteomes" id="UP001153636">
    <property type="component" value="Chromosome 14"/>
</dbReference>
<organism evidence="3 4">
    <name type="scientific">Psylliodes chrysocephalus</name>
    <dbReference type="NCBI Taxonomy" id="3402493"/>
    <lineage>
        <taxon>Eukaryota</taxon>
        <taxon>Metazoa</taxon>
        <taxon>Ecdysozoa</taxon>
        <taxon>Arthropoda</taxon>
        <taxon>Hexapoda</taxon>
        <taxon>Insecta</taxon>
        <taxon>Pterygota</taxon>
        <taxon>Neoptera</taxon>
        <taxon>Endopterygota</taxon>
        <taxon>Coleoptera</taxon>
        <taxon>Polyphaga</taxon>
        <taxon>Cucujiformia</taxon>
        <taxon>Chrysomeloidea</taxon>
        <taxon>Chrysomelidae</taxon>
        <taxon>Galerucinae</taxon>
        <taxon>Alticini</taxon>
        <taxon>Psylliodes</taxon>
    </lineage>
</organism>
<dbReference type="Gene3D" id="2.30.29.30">
    <property type="entry name" value="Pleckstrin-homology domain (PH domain)/Phosphotyrosine-binding domain (PTB)"/>
    <property type="match status" value="1"/>
</dbReference>
<dbReference type="AlphaFoldDB" id="A0A9P0G5S9"/>
<accession>A0A9P0G5S9</accession>
<proteinExistence type="predicted"/>
<dbReference type="SMART" id="SM00233">
    <property type="entry name" value="PH"/>
    <property type="match status" value="1"/>
</dbReference>
<dbReference type="SUPFAM" id="SSF50729">
    <property type="entry name" value="PH domain-like"/>
    <property type="match status" value="1"/>
</dbReference>
<feature type="region of interest" description="Disordered" evidence="1">
    <location>
        <begin position="337"/>
        <end position="360"/>
    </location>
</feature>
<evidence type="ECO:0000313" key="4">
    <source>
        <dbReference type="Proteomes" id="UP001153636"/>
    </source>
</evidence>
<feature type="domain" description="PH" evidence="2">
    <location>
        <begin position="122"/>
        <end position="221"/>
    </location>
</feature>
<gene>
    <name evidence="3" type="ORF">PSYICH_LOCUS4660</name>
</gene>
<dbReference type="EMBL" id="OV651826">
    <property type="protein sequence ID" value="CAH1103144.1"/>
    <property type="molecule type" value="Genomic_DNA"/>
</dbReference>
<feature type="region of interest" description="Disordered" evidence="1">
    <location>
        <begin position="268"/>
        <end position="304"/>
    </location>
</feature>
<dbReference type="InterPro" id="IPR001849">
    <property type="entry name" value="PH_domain"/>
</dbReference>
<sequence length="401" mass="45747">MGCEIEQMYLDLNSLLEDICKFLSGDKLGKLSYKDQRLAESLITRSKKQLQDIAKIQPTLQCNEDYVIMNSQGTHLVLVKDEEEKSDIYSSVDDVNLKPESPIIEEEKPNPYSDLPAKYASQSVKYGIMSMKRRFLLGFEVMKRIYASIHKGWLLIYTSERDMKPLFAFDLKKFEAKEPEGEEKSNFELISTISEKKVYQFLALTHKDMLQWTVQINRYQGKIIRGKSIDDLIISDTISEIKYSNDELDSCSDDEDRIYEELVTVKTPKKKAEQNTSPKNVIKRPPLPPSRISSNKIKGPIKVPPPVVKQISVSTTNSSDGSLASYHEIHTTQLDSRDMIKSNSNSTKSFDDSFSDDSTDSTYETFANVQKCMASNQSESFCSQENEKRGSFLPVKKKSSY</sequence>